<dbReference type="PROSITE" id="PS50846">
    <property type="entry name" value="HMA_2"/>
    <property type="match status" value="1"/>
</dbReference>
<dbReference type="SUPFAM" id="SSF55008">
    <property type="entry name" value="HMA, heavy metal-associated domain"/>
    <property type="match status" value="1"/>
</dbReference>
<evidence type="ECO:0000313" key="2">
    <source>
        <dbReference type="EMBL" id="UOO93236.1"/>
    </source>
</evidence>
<evidence type="ECO:0000259" key="1">
    <source>
        <dbReference type="PROSITE" id="PS50846"/>
    </source>
</evidence>
<reference evidence="2" key="1">
    <citation type="submission" date="2021-12" db="EMBL/GenBank/DDBJ databases">
        <authorList>
            <person name="Veyrier F.J."/>
        </authorList>
    </citation>
    <scope>NUCLEOTIDE SEQUENCE</scope>
    <source>
        <strain evidence="2">SAG 1488-6</strain>
    </source>
</reference>
<reference evidence="2" key="2">
    <citation type="journal article" date="2022" name="Res Sq">
        <title>Evolution of multicellular longitudinally dividing oral cavity symbionts (Neisseriaceae).</title>
        <authorList>
            <person name="Nyongesa S."/>
            <person name="Weber P."/>
            <person name="Bernet E."/>
            <person name="Pullido F."/>
            <person name="Nieckarz M."/>
            <person name="Delaby M."/>
            <person name="Nieves C."/>
            <person name="Viehboeck T."/>
            <person name="Krause N."/>
            <person name="Rivera-Millot A."/>
            <person name="Nakamura A."/>
            <person name="Vischer N."/>
            <person name="VanNieuwenhze M."/>
            <person name="Brun Y."/>
            <person name="Cava F."/>
            <person name="Bulgheresi S."/>
            <person name="Veyrier F."/>
        </authorList>
    </citation>
    <scope>NUCLEOTIDE SEQUENCE</scope>
    <source>
        <strain evidence="2">SAG 1488-6</strain>
    </source>
</reference>
<feature type="domain" description="HMA" evidence="1">
    <location>
        <begin position="2"/>
        <end position="67"/>
    </location>
</feature>
<dbReference type="Proteomes" id="UP000832034">
    <property type="component" value="Chromosome"/>
</dbReference>
<name>A0ABY4EBW3_VITST</name>
<proteinExistence type="predicted"/>
<protein>
    <submittedName>
        <fullName evidence="2">Heavy-metal-associated domain-containing protein</fullName>
    </submittedName>
</protein>
<dbReference type="InterPro" id="IPR036163">
    <property type="entry name" value="HMA_dom_sf"/>
</dbReference>
<dbReference type="InterPro" id="IPR006121">
    <property type="entry name" value="HMA_dom"/>
</dbReference>
<dbReference type="Gene3D" id="3.30.70.100">
    <property type="match status" value="1"/>
</dbReference>
<dbReference type="EMBL" id="CP091512">
    <property type="protein sequence ID" value="UOO93236.1"/>
    <property type="molecule type" value="Genomic_DNA"/>
</dbReference>
<sequence length="67" mass="6927">MAQTRLTASGVSSQADVDKIVTAGEAVAGARFVNVKLDDGTVVVTHSDDFNVEDFKTALKAAGYPAV</sequence>
<dbReference type="RefSeq" id="WP_019957571.1">
    <property type="nucleotide sequence ID" value="NZ_CP091512.1"/>
</dbReference>
<accession>A0ABY4EBW3</accession>
<keyword evidence="3" id="KW-1185">Reference proteome</keyword>
<evidence type="ECO:0000313" key="3">
    <source>
        <dbReference type="Proteomes" id="UP000832034"/>
    </source>
</evidence>
<organism evidence="2 3">
    <name type="scientific">Vitreoscilla stercoraria</name>
    <dbReference type="NCBI Taxonomy" id="61"/>
    <lineage>
        <taxon>Bacteria</taxon>
        <taxon>Pseudomonadati</taxon>
        <taxon>Pseudomonadota</taxon>
        <taxon>Betaproteobacteria</taxon>
        <taxon>Neisseriales</taxon>
        <taxon>Neisseriaceae</taxon>
        <taxon>Vitreoscilla</taxon>
    </lineage>
</organism>
<gene>
    <name evidence="2" type="ORF">LVJ81_04175</name>
</gene>